<dbReference type="OrthoDB" id="8059989at2759"/>
<feature type="chain" id="PRO_5026131543" evidence="2">
    <location>
        <begin position="19"/>
        <end position="357"/>
    </location>
</feature>
<keyword evidence="2" id="KW-0732">Signal</keyword>
<evidence type="ECO:0000313" key="4">
    <source>
        <dbReference type="Proteomes" id="UP000479000"/>
    </source>
</evidence>
<reference evidence="3 4" key="1">
    <citation type="submission" date="2020-02" db="EMBL/GenBank/DDBJ databases">
        <authorList>
            <person name="Ferguson B K."/>
        </authorList>
    </citation>
    <scope>NUCLEOTIDE SEQUENCE [LARGE SCALE GENOMIC DNA]</scope>
</reference>
<keyword evidence="4" id="KW-1185">Reference proteome</keyword>
<dbReference type="AlphaFoldDB" id="A0A6H5HSZ2"/>
<evidence type="ECO:0000313" key="3">
    <source>
        <dbReference type="EMBL" id="CAB0018067.1"/>
    </source>
</evidence>
<organism evidence="3 4">
    <name type="scientific">Nesidiocoris tenuis</name>
    <dbReference type="NCBI Taxonomy" id="355587"/>
    <lineage>
        <taxon>Eukaryota</taxon>
        <taxon>Metazoa</taxon>
        <taxon>Ecdysozoa</taxon>
        <taxon>Arthropoda</taxon>
        <taxon>Hexapoda</taxon>
        <taxon>Insecta</taxon>
        <taxon>Pterygota</taxon>
        <taxon>Neoptera</taxon>
        <taxon>Paraneoptera</taxon>
        <taxon>Hemiptera</taxon>
        <taxon>Heteroptera</taxon>
        <taxon>Panheteroptera</taxon>
        <taxon>Cimicomorpha</taxon>
        <taxon>Miridae</taxon>
        <taxon>Dicyphina</taxon>
        <taxon>Nesidiocoris</taxon>
    </lineage>
</organism>
<gene>
    <name evidence="3" type="ORF">NTEN_LOCUS21976</name>
</gene>
<feature type="signal peptide" evidence="2">
    <location>
        <begin position="1"/>
        <end position="18"/>
    </location>
</feature>
<name>A0A6H5HSZ2_9HEMI</name>
<dbReference type="EMBL" id="CADCXU010032227">
    <property type="protein sequence ID" value="CAB0018067.1"/>
    <property type="molecule type" value="Genomic_DNA"/>
</dbReference>
<sequence length="357" mass="40036">MADRSIFMLAAVARLALANLPAPSGSAIRTVGAPVVRLWGAAALTCRQAALPVLSAAAAAAVARPGSRSLPFGTRARSMIPDIRATGPIPLSRGQKVGSSGICASLLGNKLEHSGRLNNKLIANQSHYTTILHDCYQRMGGFDRQDSLRSDYMSDRENSRYGIVQQASIESTDSRLCYLTSSEKNMFTHTSKVFIVNRCVFDKASMDSHHRKAMRYLSVPEQYRRPGGHQSRSHHSHHGAHQNQHYSPSSRHHSPSSRHHSPSSRHHSPSLRPPQDFRGSRRVNYAGWREGREISVRYRVWLLADVRVCYCHFSFDPIPMRAKRACPSRMTPSQSSEGLTSTNWWTHNFWLNKRFVK</sequence>
<feature type="region of interest" description="Disordered" evidence="1">
    <location>
        <begin position="223"/>
        <end position="278"/>
    </location>
</feature>
<evidence type="ECO:0000256" key="1">
    <source>
        <dbReference type="SAM" id="MobiDB-lite"/>
    </source>
</evidence>
<protein>
    <submittedName>
        <fullName evidence="3">Uncharacterized protein</fullName>
    </submittedName>
</protein>
<evidence type="ECO:0000256" key="2">
    <source>
        <dbReference type="SAM" id="SignalP"/>
    </source>
</evidence>
<dbReference type="Proteomes" id="UP000479000">
    <property type="component" value="Unassembled WGS sequence"/>
</dbReference>
<proteinExistence type="predicted"/>
<feature type="compositionally biased region" description="Basic residues" evidence="1">
    <location>
        <begin position="231"/>
        <end position="240"/>
    </location>
</feature>
<feature type="compositionally biased region" description="Basic residues" evidence="1">
    <location>
        <begin position="250"/>
        <end position="269"/>
    </location>
</feature>
<accession>A0A6H5HSZ2</accession>